<feature type="domain" description="Aminotransferase class V" evidence="10">
    <location>
        <begin position="8"/>
        <end position="321"/>
    </location>
</feature>
<evidence type="ECO:0000259" key="10">
    <source>
        <dbReference type="Pfam" id="PF00266"/>
    </source>
</evidence>
<dbReference type="OrthoDB" id="389074at2"/>
<dbReference type="InterPro" id="IPR015424">
    <property type="entry name" value="PyrdxlP-dep_Trfase"/>
</dbReference>
<dbReference type="EMBL" id="JAOTML010000001">
    <property type="protein sequence ID" value="MCY3052634.1"/>
    <property type="molecule type" value="Genomic_DNA"/>
</dbReference>
<proteinExistence type="inferred from homology"/>
<reference evidence="12 13" key="1">
    <citation type="submission" date="2020-12" db="EMBL/GenBank/DDBJ databases">
        <title>FDA dAtabase for Regulatory Grade micrObial Sequences (FDA-ARGOS): Supporting development and validation of Infectious Disease Dx tests.</title>
        <authorList>
            <person name="Sproer C."/>
            <person name="Gronow S."/>
            <person name="Severitt S."/>
            <person name="Schroder I."/>
            <person name="Tallon L."/>
            <person name="Sadzewicz L."/>
            <person name="Zhao X."/>
            <person name="Boylan J."/>
            <person name="Ott S."/>
            <person name="Bowen H."/>
            <person name="Vavikolanu K."/>
            <person name="Mehta A."/>
            <person name="Aluvathingal J."/>
            <person name="Nadendla S."/>
            <person name="Lowell S."/>
            <person name="Myers T."/>
            <person name="Yan Y."/>
            <person name="Sichtig H."/>
        </authorList>
    </citation>
    <scope>NUCLEOTIDE SEQUENCE [LARGE SCALE GENOMIC DNA]</scope>
    <source>
        <strain evidence="12 13">FDAARGOS_911</strain>
    </source>
</reference>
<dbReference type="GO" id="GO:0019265">
    <property type="term" value="P:glycine biosynthetic process, by transamination of glyoxylate"/>
    <property type="evidence" value="ECO:0007669"/>
    <property type="project" value="TreeGrafter"/>
</dbReference>
<keyword evidence="4 12" id="KW-0808">Transferase</keyword>
<dbReference type="InterPro" id="IPR000192">
    <property type="entry name" value="Aminotrans_V_dom"/>
</dbReference>
<dbReference type="InterPro" id="IPR015422">
    <property type="entry name" value="PyrdxlP-dep_Trfase_small"/>
</dbReference>
<name>A0A0X8FE81_9LACT</name>
<evidence type="ECO:0000313" key="13">
    <source>
        <dbReference type="Proteomes" id="UP000594771"/>
    </source>
</evidence>
<keyword evidence="5 7" id="KW-0663">Pyridoxal phosphate</keyword>
<protein>
    <submittedName>
        <fullName evidence="12">Alanine--glyoxylate aminotransferase family protein</fullName>
    </submittedName>
    <submittedName>
        <fullName evidence="11">Aminotransferase class V-fold PLP-dependent enzyme</fullName>
    </submittedName>
</protein>
<dbReference type="Gene3D" id="3.90.1150.10">
    <property type="entry name" value="Aspartate Aminotransferase, domain 1"/>
    <property type="match status" value="1"/>
</dbReference>
<dbReference type="GO" id="GO:0008453">
    <property type="term" value="F:alanine-glyoxylate transaminase activity"/>
    <property type="evidence" value="ECO:0007669"/>
    <property type="project" value="TreeGrafter"/>
</dbReference>
<comment type="cofactor">
    <cofactor evidence="1 7 9">
        <name>pyridoxal 5'-phosphate</name>
        <dbReference type="ChEBI" id="CHEBI:597326"/>
    </cofactor>
</comment>
<dbReference type="PROSITE" id="PS00595">
    <property type="entry name" value="AA_TRANSFER_CLASS_5"/>
    <property type="match status" value="1"/>
</dbReference>
<evidence type="ECO:0000256" key="3">
    <source>
        <dbReference type="ARBA" id="ARBA00022576"/>
    </source>
</evidence>
<dbReference type="GO" id="GO:0004760">
    <property type="term" value="F:L-serine-pyruvate transaminase activity"/>
    <property type="evidence" value="ECO:0007669"/>
    <property type="project" value="TreeGrafter"/>
</dbReference>
<dbReference type="GeneID" id="35766772"/>
<dbReference type="Proteomes" id="UP000594771">
    <property type="component" value="Chromosome"/>
</dbReference>
<dbReference type="SUPFAM" id="SSF53383">
    <property type="entry name" value="PLP-dependent transferases"/>
    <property type="match status" value="1"/>
</dbReference>
<organism evidence="12 13">
    <name type="scientific">Aerococcus urinae</name>
    <dbReference type="NCBI Taxonomy" id="1376"/>
    <lineage>
        <taxon>Bacteria</taxon>
        <taxon>Bacillati</taxon>
        <taxon>Bacillota</taxon>
        <taxon>Bacilli</taxon>
        <taxon>Lactobacillales</taxon>
        <taxon>Aerococcaceae</taxon>
        <taxon>Aerococcus</taxon>
    </lineage>
</organism>
<dbReference type="Proteomes" id="UP001069145">
    <property type="component" value="Unassembled WGS sequence"/>
</dbReference>
<dbReference type="RefSeq" id="WP_060778195.1">
    <property type="nucleotide sequence ID" value="NZ_CAJHLF010000002.1"/>
</dbReference>
<dbReference type="EMBL" id="CP065662">
    <property type="protein sequence ID" value="QPS00942.1"/>
    <property type="molecule type" value="Genomic_DNA"/>
</dbReference>
<evidence type="ECO:0000256" key="5">
    <source>
        <dbReference type="ARBA" id="ARBA00022898"/>
    </source>
</evidence>
<dbReference type="AlphaFoldDB" id="A0A0X8FE81"/>
<evidence type="ECO:0000256" key="4">
    <source>
        <dbReference type="ARBA" id="ARBA00022679"/>
    </source>
</evidence>
<evidence type="ECO:0000256" key="8">
    <source>
        <dbReference type="RuleBase" id="RU004075"/>
    </source>
</evidence>
<evidence type="ECO:0000256" key="1">
    <source>
        <dbReference type="ARBA" id="ARBA00001933"/>
    </source>
</evidence>
<feature type="binding site" evidence="6">
    <location>
        <position position="330"/>
    </location>
    <ligand>
        <name>substrate</name>
    </ligand>
</feature>
<comment type="similarity">
    <text evidence="2 8">Belongs to the class-V pyridoxal-phosphate-dependent aminotransferase family.</text>
</comment>
<keyword evidence="3 12" id="KW-0032">Aminotransferase</keyword>
<keyword evidence="14" id="KW-1185">Reference proteome</keyword>
<sequence length="378" mass="42298">MLNLCPGPTHISQAVLKAYSQLKTNPDIDHQYTQYQRQIENKISQLLHTKAVSFFMVGEALLALEAAVNSIIQPGDRVLVISNGVYGQGFQDFVNFVKAGVVLYESDWRRGIDLNDLKAFLEDDHDFQVATFVHCETPTGITNDIHGIGQILNSYDILSIVDSVSAIGGEYINFDQAKVDVLLGGSQKCFSAPVGLASVTLSKRAIEHMENRHSPIPSFYANFQSYLSFDDPHFDFPYTMNEQAIYAMDVAIQQAIDSDFANKHQKWAEATRQLFKEAGFELYAKDHASNTLTSVLLPEAVASLDVMKLVRDEGILITKGDGPQGEGLLRIAHMGSNMEVKYFQKMYHALDKAFHHLGIKYQGELEEKFMLSDIAKKY</sequence>
<accession>A0A0X8FE81</accession>
<evidence type="ECO:0000256" key="7">
    <source>
        <dbReference type="PIRSR" id="PIRSR000524-50"/>
    </source>
</evidence>
<dbReference type="PIRSF" id="PIRSF000524">
    <property type="entry name" value="SPT"/>
    <property type="match status" value="1"/>
</dbReference>
<dbReference type="InterPro" id="IPR015421">
    <property type="entry name" value="PyrdxlP-dep_Trfase_major"/>
</dbReference>
<evidence type="ECO:0000313" key="11">
    <source>
        <dbReference type="EMBL" id="MCY3052634.1"/>
    </source>
</evidence>
<dbReference type="PANTHER" id="PTHR21152:SF24">
    <property type="entry name" value="ALANINE--GLYOXYLATE AMINOTRANSFERASE 1"/>
    <property type="match status" value="1"/>
</dbReference>
<dbReference type="InterPro" id="IPR020578">
    <property type="entry name" value="Aminotrans_V_PyrdxlP_BS"/>
</dbReference>
<evidence type="ECO:0000256" key="2">
    <source>
        <dbReference type="ARBA" id="ARBA00009236"/>
    </source>
</evidence>
<dbReference type="KEGG" id="aun:AWM73_04075"/>
<evidence type="ECO:0000256" key="9">
    <source>
        <dbReference type="RuleBase" id="RU004504"/>
    </source>
</evidence>
<reference evidence="11" key="2">
    <citation type="submission" date="2022-09" db="EMBL/GenBank/DDBJ databases">
        <title>Aerococcus urinae taxonomy study.</title>
        <authorList>
            <person name="Christensen J."/>
            <person name="Senneby E."/>
        </authorList>
    </citation>
    <scope>NUCLEOTIDE SEQUENCE</scope>
    <source>
        <strain evidence="11">NLD-066-U95</strain>
    </source>
</reference>
<evidence type="ECO:0000313" key="14">
    <source>
        <dbReference type="Proteomes" id="UP001069145"/>
    </source>
</evidence>
<feature type="modified residue" description="N6-(pyridoxal phosphate)lysine" evidence="7">
    <location>
        <position position="188"/>
    </location>
</feature>
<dbReference type="Pfam" id="PF00266">
    <property type="entry name" value="Aminotran_5"/>
    <property type="match status" value="1"/>
</dbReference>
<dbReference type="Gene3D" id="3.40.640.10">
    <property type="entry name" value="Type I PLP-dependent aspartate aminotransferase-like (Major domain)"/>
    <property type="match status" value="1"/>
</dbReference>
<gene>
    <name evidence="12" type="ORF">I6G68_05980</name>
    <name evidence="11" type="ORF">ODY43_01255</name>
</gene>
<dbReference type="InterPro" id="IPR024169">
    <property type="entry name" value="SP_NH2Trfase/AEP_transaminase"/>
</dbReference>
<evidence type="ECO:0000313" key="12">
    <source>
        <dbReference type="EMBL" id="QPS00942.1"/>
    </source>
</evidence>
<evidence type="ECO:0000256" key="6">
    <source>
        <dbReference type="PIRSR" id="PIRSR000524-1"/>
    </source>
</evidence>
<dbReference type="PANTHER" id="PTHR21152">
    <property type="entry name" value="AMINOTRANSFERASE CLASS V"/>
    <property type="match status" value="1"/>
</dbReference>